<gene>
    <name evidence="2" type="ORF">GJU40_01505</name>
</gene>
<name>A0A7X2IWP2_9BACI</name>
<feature type="domain" description="Siphovirus-type tail component RIFT-related" evidence="1">
    <location>
        <begin position="39"/>
        <end position="128"/>
    </location>
</feature>
<evidence type="ECO:0000259" key="1">
    <source>
        <dbReference type="Pfam" id="PF05709"/>
    </source>
</evidence>
<comment type="caution">
    <text evidence="2">The sequence shown here is derived from an EMBL/GenBank/DDBJ whole genome shotgun (WGS) entry which is preliminary data.</text>
</comment>
<dbReference type="Pfam" id="PF05709">
    <property type="entry name" value="Sipho_tail"/>
    <property type="match status" value="1"/>
</dbReference>
<accession>A0A7X2IWP2</accession>
<sequence>MFKIYDLAFNPVALPVDQWGNGFKGLDINVSSVGQDVTEHTLPGVPGNIITGYRDNEREVSITVSLKKYEAKEFRKKRDEIYAFFKRLGTFYVAETQQEYKVLKVRVTDSFNLERPENVRTFATANIPLKIIGQPYWLSLFRSKQITEDLAFSLGIDASKAVYEHSNKTTFNIFNPGTVPLKTIQETDNCIITIDVKQSVTSFRIYDDTGRHFEYNPAKQASWALVSNNKIVLNGHYMTMNNTPIMDRTNRYFFNLLPEDNLFRVEGLSTYTINFDFRSRFY</sequence>
<dbReference type="EMBL" id="WKKI01000002">
    <property type="protein sequence ID" value="MRX70842.1"/>
    <property type="molecule type" value="Genomic_DNA"/>
</dbReference>
<organism evidence="2 3">
    <name type="scientific">Metabacillus lacus</name>
    <dbReference type="NCBI Taxonomy" id="1983721"/>
    <lineage>
        <taxon>Bacteria</taxon>
        <taxon>Bacillati</taxon>
        <taxon>Bacillota</taxon>
        <taxon>Bacilli</taxon>
        <taxon>Bacillales</taxon>
        <taxon>Bacillaceae</taxon>
        <taxon>Metabacillus</taxon>
    </lineage>
</organism>
<dbReference type="Gene3D" id="2.40.30.200">
    <property type="match status" value="1"/>
</dbReference>
<keyword evidence="3" id="KW-1185">Reference proteome</keyword>
<proteinExistence type="predicted"/>
<dbReference type="OrthoDB" id="2389262at2"/>
<reference evidence="2 3" key="1">
    <citation type="submission" date="2019-11" db="EMBL/GenBank/DDBJ databases">
        <title>Bacillus lacus genome.</title>
        <authorList>
            <person name="Allen C.J."/>
            <person name="Newman J.D."/>
        </authorList>
    </citation>
    <scope>NUCLEOTIDE SEQUENCE [LARGE SCALE GENOMIC DNA]</scope>
    <source>
        <strain evidence="2 3">KCTC 33946</strain>
    </source>
</reference>
<dbReference type="InterPro" id="IPR008841">
    <property type="entry name" value="Siphovirus-type_tail_N"/>
</dbReference>
<dbReference type="RefSeq" id="WP_154305978.1">
    <property type="nucleotide sequence ID" value="NZ_WKKI01000002.1"/>
</dbReference>
<evidence type="ECO:0000313" key="3">
    <source>
        <dbReference type="Proteomes" id="UP000448867"/>
    </source>
</evidence>
<evidence type="ECO:0000313" key="2">
    <source>
        <dbReference type="EMBL" id="MRX70842.1"/>
    </source>
</evidence>
<dbReference type="AlphaFoldDB" id="A0A7X2IWP2"/>
<dbReference type="Proteomes" id="UP000448867">
    <property type="component" value="Unassembled WGS sequence"/>
</dbReference>
<protein>
    <recommendedName>
        <fullName evidence="1">Siphovirus-type tail component RIFT-related domain-containing protein</fullName>
    </recommendedName>
</protein>